<organism evidence="2 3">
    <name type="scientific">Nonomuraea endophytica</name>
    <dbReference type="NCBI Taxonomy" id="714136"/>
    <lineage>
        <taxon>Bacteria</taxon>
        <taxon>Bacillati</taxon>
        <taxon>Actinomycetota</taxon>
        <taxon>Actinomycetes</taxon>
        <taxon>Streptosporangiales</taxon>
        <taxon>Streptosporangiaceae</taxon>
        <taxon>Nonomuraea</taxon>
    </lineage>
</organism>
<proteinExistence type="predicted"/>
<evidence type="ECO:0000313" key="3">
    <source>
        <dbReference type="Proteomes" id="UP000568380"/>
    </source>
</evidence>
<keyword evidence="3" id="KW-1185">Reference proteome</keyword>
<evidence type="ECO:0000256" key="1">
    <source>
        <dbReference type="SAM" id="SignalP"/>
    </source>
</evidence>
<reference evidence="2 3" key="1">
    <citation type="submission" date="2020-08" db="EMBL/GenBank/DDBJ databases">
        <title>Genomic Encyclopedia of Type Strains, Phase IV (KMG-IV): sequencing the most valuable type-strain genomes for metagenomic binning, comparative biology and taxonomic classification.</title>
        <authorList>
            <person name="Goeker M."/>
        </authorList>
    </citation>
    <scope>NUCLEOTIDE SEQUENCE [LARGE SCALE GENOMIC DNA]</scope>
    <source>
        <strain evidence="2 3">DSM 45385</strain>
    </source>
</reference>
<evidence type="ECO:0000313" key="2">
    <source>
        <dbReference type="EMBL" id="MBB5079896.1"/>
    </source>
</evidence>
<sequence>MRTGRRLAAFFAAGALSLAALSGAANAAPDSALLVISKVTNVKCLVTVKGHAHVGATERDNLAIRLFGEDLFGDDELVREGPFSTALNGDYSAVFTVACKDLDEDPVEPDEIFAVAQVFDPSTGVTKKIRSNTVTGIF</sequence>
<dbReference type="RefSeq" id="WP_184965870.1">
    <property type="nucleotide sequence ID" value="NZ_JACHIN010000007.1"/>
</dbReference>
<dbReference type="AlphaFoldDB" id="A0A7W8A765"/>
<feature type="signal peptide" evidence="1">
    <location>
        <begin position="1"/>
        <end position="27"/>
    </location>
</feature>
<name>A0A7W8A765_9ACTN</name>
<feature type="chain" id="PRO_5030668804" evidence="1">
    <location>
        <begin position="28"/>
        <end position="138"/>
    </location>
</feature>
<keyword evidence="1" id="KW-0732">Signal</keyword>
<gene>
    <name evidence="2" type="ORF">HNR40_005382</name>
</gene>
<accession>A0A7W8A765</accession>
<protein>
    <submittedName>
        <fullName evidence="2">Uncharacterized protein</fullName>
    </submittedName>
</protein>
<comment type="caution">
    <text evidence="2">The sequence shown here is derived from an EMBL/GenBank/DDBJ whole genome shotgun (WGS) entry which is preliminary data.</text>
</comment>
<dbReference type="EMBL" id="JACHIN010000007">
    <property type="protein sequence ID" value="MBB5079896.1"/>
    <property type="molecule type" value="Genomic_DNA"/>
</dbReference>
<dbReference type="Proteomes" id="UP000568380">
    <property type="component" value="Unassembled WGS sequence"/>
</dbReference>